<proteinExistence type="inferred from homology"/>
<keyword evidence="8" id="KW-1185">Reference proteome</keyword>
<feature type="transmembrane region" description="Helical" evidence="6">
    <location>
        <begin position="232"/>
        <end position="255"/>
    </location>
</feature>
<evidence type="ECO:0000256" key="4">
    <source>
        <dbReference type="ARBA" id="ARBA00022989"/>
    </source>
</evidence>
<keyword evidence="2 6" id="KW-1003">Cell membrane</keyword>
<evidence type="ECO:0000256" key="3">
    <source>
        <dbReference type="ARBA" id="ARBA00022692"/>
    </source>
</evidence>
<comment type="similarity">
    <text evidence="6">Belongs to the insect chemoreceptor superfamily. Gustatory receptor (GR) family.</text>
</comment>
<keyword evidence="3 6" id="KW-0812">Transmembrane</keyword>
<sequence>MEQKLLLTFLHYQRYLGLTDLDYSETGRGYWLNATWCSYGIQLLVAGTFFSALVAALSEPLYYIETKSSTGNIFDNAVMMTASVTQLLANLWFRSQQQTQVALLQRLSRVKEQLQVDTEALSSPRWMFRLWVATWFFYGYMVGDYAASFWLTTPKLSHALTLLGFCLRIMSANFQFTCYSGMVCVLQRLLSVQAEGLKILLAASPISLEAVGRSLRIHDEILMLCQKELVQVYGGVLLFLFLYQVMQCVLIFYVSTLEGTFYLEVMLTMSGWLSPILLYLILPLMVNDVSNQVSPSCTLSL</sequence>
<organism evidence="7 8">
    <name type="scientific">Drosophila guanche</name>
    <name type="common">Fruit fly</name>
    <dbReference type="NCBI Taxonomy" id="7266"/>
    <lineage>
        <taxon>Eukaryota</taxon>
        <taxon>Metazoa</taxon>
        <taxon>Ecdysozoa</taxon>
        <taxon>Arthropoda</taxon>
        <taxon>Hexapoda</taxon>
        <taxon>Insecta</taxon>
        <taxon>Pterygota</taxon>
        <taxon>Neoptera</taxon>
        <taxon>Endopterygota</taxon>
        <taxon>Diptera</taxon>
        <taxon>Brachycera</taxon>
        <taxon>Muscomorpha</taxon>
        <taxon>Ephydroidea</taxon>
        <taxon>Drosophilidae</taxon>
        <taxon>Drosophila</taxon>
        <taxon>Sophophora</taxon>
    </lineage>
</organism>
<evidence type="ECO:0000256" key="5">
    <source>
        <dbReference type="ARBA" id="ARBA00023136"/>
    </source>
</evidence>
<dbReference type="InterPro" id="IPR013604">
    <property type="entry name" value="7TM_chemorcpt"/>
</dbReference>
<feature type="transmembrane region" description="Helical" evidence="6">
    <location>
        <begin position="130"/>
        <end position="150"/>
    </location>
</feature>
<keyword evidence="5 6" id="KW-0472">Membrane</keyword>
<name>A0A3B0KQ62_DROGU</name>
<dbReference type="Pfam" id="PF08395">
    <property type="entry name" value="7tm_7"/>
    <property type="match status" value="1"/>
</dbReference>
<dbReference type="GO" id="GO:0005886">
    <property type="term" value="C:plasma membrane"/>
    <property type="evidence" value="ECO:0007669"/>
    <property type="project" value="UniProtKB-SubCell"/>
</dbReference>
<dbReference type="OMA" id="CAIDEIH"/>
<protein>
    <recommendedName>
        <fullName evidence="6">Gustatory receptor</fullName>
    </recommendedName>
</protein>
<dbReference type="Proteomes" id="UP000268350">
    <property type="component" value="Unassembled WGS sequence"/>
</dbReference>
<evidence type="ECO:0000313" key="8">
    <source>
        <dbReference type="Proteomes" id="UP000268350"/>
    </source>
</evidence>
<accession>A0A3B0KQ62</accession>
<feature type="transmembrane region" description="Helical" evidence="6">
    <location>
        <begin position="261"/>
        <end position="282"/>
    </location>
</feature>
<comment type="caution">
    <text evidence="6">Lacks conserved residue(s) required for the propagation of feature annotation.</text>
</comment>
<dbReference type="AlphaFoldDB" id="A0A3B0KQ62"/>
<comment type="function">
    <text evidence="6">Gustatory receptor which mediates acceptance or avoidance behavior, depending on its substrates.</text>
</comment>
<evidence type="ECO:0000256" key="2">
    <source>
        <dbReference type="ARBA" id="ARBA00022475"/>
    </source>
</evidence>
<feature type="transmembrane region" description="Helical" evidence="6">
    <location>
        <begin position="39"/>
        <end position="57"/>
    </location>
</feature>
<comment type="subcellular location">
    <subcellularLocation>
        <location evidence="1 6">Cell membrane</location>
        <topology evidence="1 6">Multi-pass membrane protein</topology>
    </subcellularLocation>
</comment>
<dbReference type="EMBL" id="OUUW01000010">
    <property type="protein sequence ID" value="SPP85998.1"/>
    <property type="molecule type" value="Genomic_DNA"/>
</dbReference>
<evidence type="ECO:0000256" key="1">
    <source>
        <dbReference type="ARBA" id="ARBA00004651"/>
    </source>
</evidence>
<dbReference type="GO" id="GO:0050909">
    <property type="term" value="P:sensory perception of taste"/>
    <property type="evidence" value="ECO:0007669"/>
    <property type="project" value="InterPro"/>
</dbReference>
<keyword evidence="4 6" id="KW-1133">Transmembrane helix</keyword>
<gene>
    <name evidence="7" type="ORF">DGUA_6G004602</name>
</gene>
<reference evidence="8" key="1">
    <citation type="submission" date="2018-01" db="EMBL/GenBank/DDBJ databases">
        <authorList>
            <person name="Alioto T."/>
            <person name="Alioto T."/>
        </authorList>
    </citation>
    <scope>NUCLEOTIDE SEQUENCE [LARGE SCALE GENOMIC DNA]</scope>
</reference>
<evidence type="ECO:0000313" key="7">
    <source>
        <dbReference type="EMBL" id="SPP85998.1"/>
    </source>
</evidence>
<dbReference type="GO" id="GO:0007165">
    <property type="term" value="P:signal transduction"/>
    <property type="evidence" value="ECO:0007669"/>
    <property type="project" value="UniProtKB-KW"/>
</dbReference>
<keyword evidence="6" id="KW-0807">Transducer</keyword>
<evidence type="ECO:0000256" key="6">
    <source>
        <dbReference type="RuleBase" id="RU363108"/>
    </source>
</evidence>
<keyword evidence="6 7" id="KW-0675">Receptor</keyword>